<dbReference type="Gene3D" id="1.10.10.10">
    <property type="entry name" value="Winged helix-like DNA-binding domain superfamily/Winged helix DNA-binding domain"/>
    <property type="match status" value="1"/>
</dbReference>
<sequence length="775" mass="85474">MAVVPLRAGAEHRLPAEVTSFIGRRRETTEARRLLSVARLVTITGVGGVGKSRLALRVALDVRRAFPGGVCFVELADVDEPALIGQALADTHSIRIPPSQSPVDVLIEHLADRRMLIVLDNCEHLLEDCAVLADGLLRALPDLRILATSRQPLGIASEQTLELAPLPVSGAGPLTCSAESDAVRLFAERVAAVRPDFAVTEANLPVVLEICRRLDGLPLAIELAAVRLRALSVEQLLQRLDDRFRLLTTGSRAAPPRQRTLRALIDWSHDLCTAKERLLWQRACVFSDGFTLETAEEVCSGDGIGKAEVIDLITGLVEKSVLIREEGYHEARYRLLDTIRQYGRERLAESGEEAIWRRRHRDHYRDLARKAWERHFGPAQLDWHVRLHAEDGNLHKALEWSFAEPGEAETGLAMATHLLHHWIRYHPREGRGWLAQGLALCTAPTVLRARALWGCAWMSLMQGDEAPAAAMLAECREIAARTGSDYDLAYADLCSGMLAMSRGEAATAAVLYRKAADRCRRLGDHVGVALALIRLCLARSVQGRGEEAQALGEEAVAVCEAHGDVRYRAYALMVLGIEAWRRGELQRAAALQKQSLESNRVMDDYTGCGMNLEVLTWIAGSEERYARVARLLGILKSPPWSDDVSMVEFRWLRRHSRVCEAEAVKALGTKAFSAEVTRGARLAPDEAAGFVLELEAPEEPVPAASNGQVPPLTRRETEIARLVSRGLSNKEIASTLVISPRTAEGHVEHILDKLGFSSRTQIATWLNEQTRNGKA</sequence>
<feature type="domain" description="HTH luxR-type" evidence="1">
    <location>
        <begin position="705"/>
        <end position="770"/>
    </location>
</feature>
<evidence type="ECO:0000313" key="3">
    <source>
        <dbReference type="Proteomes" id="UP000006640"/>
    </source>
</evidence>
<dbReference type="InterPro" id="IPR036388">
    <property type="entry name" value="WH-like_DNA-bd_sf"/>
</dbReference>
<reference evidence="2 3" key="1">
    <citation type="submission" date="2010-01" db="EMBL/GenBank/DDBJ databases">
        <title>The complete genome of Thermobispora bispora DSM 43833.</title>
        <authorList>
            <consortium name="US DOE Joint Genome Institute (JGI-PGF)"/>
            <person name="Lucas S."/>
            <person name="Copeland A."/>
            <person name="Lapidus A."/>
            <person name="Glavina del Rio T."/>
            <person name="Dalin E."/>
            <person name="Tice H."/>
            <person name="Bruce D."/>
            <person name="Goodwin L."/>
            <person name="Pitluck S."/>
            <person name="Kyrpides N."/>
            <person name="Mavromatis K."/>
            <person name="Ivanova N."/>
            <person name="Mikhailova N."/>
            <person name="Chertkov O."/>
            <person name="Brettin T."/>
            <person name="Detter J.C."/>
            <person name="Han C."/>
            <person name="Larimer F."/>
            <person name="Land M."/>
            <person name="Hauser L."/>
            <person name="Markowitz V."/>
            <person name="Cheng J.-F."/>
            <person name="Hugenholtz P."/>
            <person name="Woyke T."/>
            <person name="Wu D."/>
            <person name="Jando M."/>
            <person name="Schneider S."/>
            <person name="Klenk H.-P."/>
            <person name="Eisen J.A."/>
        </authorList>
    </citation>
    <scope>NUCLEOTIDE SEQUENCE [LARGE SCALE GENOMIC DNA]</scope>
    <source>
        <strain evidence="3">ATCC 19993 / DSM 43833 / CBS 139.67 / JCM 10125 / KCTC 9307 / NBRC 14880 / R51</strain>
    </source>
</reference>
<evidence type="ECO:0000313" key="2">
    <source>
        <dbReference type="EMBL" id="ADG86923.1"/>
    </source>
</evidence>
<dbReference type="Pfam" id="PF00196">
    <property type="entry name" value="GerE"/>
    <property type="match status" value="1"/>
</dbReference>
<organism evidence="2 3">
    <name type="scientific">Thermobispora bispora (strain ATCC 19993 / DSM 43833 / CBS 139.67 / JCM 10125 / KCTC 9307 / NBRC 14880 / R51)</name>
    <dbReference type="NCBI Taxonomy" id="469371"/>
    <lineage>
        <taxon>Bacteria</taxon>
        <taxon>Bacillati</taxon>
        <taxon>Actinomycetota</taxon>
        <taxon>Actinomycetes</taxon>
        <taxon>Streptosporangiales</taxon>
        <taxon>Streptosporangiaceae</taxon>
        <taxon>Thermobispora</taxon>
    </lineage>
</organism>
<dbReference type="PROSITE" id="PS50043">
    <property type="entry name" value="HTH_LUXR_2"/>
    <property type="match status" value="1"/>
</dbReference>
<dbReference type="SUPFAM" id="SSF48452">
    <property type="entry name" value="TPR-like"/>
    <property type="match status" value="1"/>
</dbReference>
<dbReference type="eggNOG" id="COG3903">
    <property type="taxonomic scope" value="Bacteria"/>
</dbReference>
<dbReference type="Gene3D" id="3.40.50.300">
    <property type="entry name" value="P-loop containing nucleotide triphosphate hydrolases"/>
    <property type="match status" value="1"/>
</dbReference>
<dbReference type="PRINTS" id="PR00038">
    <property type="entry name" value="HTHLUXR"/>
</dbReference>
<protein>
    <submittedName>
        <fullName evidence="2">Transcriptional regulator, LuxR family</fullName>
    </submittedName>
</protein>
<dbReference type="SUPFAM" id="SSF52540">
    <property type="entry name" value="P-loop containing nucleoside triphosphate hydrolases"/>
    <property type="match status" value="1"/>
</dbReference>
<dbReference type="SUPFAM" id="SSF46894">
    <property type="entry name" value="C-terminal effector domain of the bipartite response regulators"/>
    <property type="match status" value="1"/>
</dbReference>
<dbReference type="InterPro" id="IPR000792">
    <property type="entry name" value="Tscrpt_reg_LuxR_C"/>
</dbReference>
<dbReference type="Gene3D" id="1.25.40.10">
    <property type="entry name" value="Tetratricopeptide repeat domain"/>
    <property type="match status" value="1"/>
</dbReference>
<dbReference type="PANTHER" id="PTHR47691">
    <property type="entry name" value="REGULATOR-RELATED"/>
    <property type="match status" value="1"/>
</dbReference>
<dbReference type="eggNOG" id="COG2197">
    <property type="taxonomic scope" value="Bacteria"/>
</dbReference>
<dbReference type="EMBL" id="CP001874">
    <property type="protein sequence ID" value="ADG86923.1"/>
    <property type="molecule type" value="Genomic_DNA"/>
</dbReference>
<dbReference type="PANTHER" id="PTHR47691:SF3">
    <property type="entry name" value="HTH-TYPE TRANSCRIPTIONAL REGULATOR RV0890C-RELATED"/>
    <property type="match status" value="1"/>
</dbReference>
<dbReference type="KEGG" id="tbi:Tbis_0191"/>
<dbReference type="AlphaFoldDB" id="D6Y2W2"/>
<name>D6Y2W2_THEBD</name>
<dbReference type="CDD" id="cd06170">
    <property type="entry name" value="LuxR_C_like"/>
    <property type="match status" value="1"/>
</dbReference>
<evidence type="ECO:0000259" key="1">
    <source>
        <dbReference type="PROSITE" id="PS50043"/>
    </source>
</evidence>
<dbReference type="InterPro" id="IPR027417">
    <property type="entry name" value="P-loop_NTPase"/>
</dbReference>
<dbReference type="PRINTS" id="PR00364">
    <property type="entry name" value="DISEASERSIST"/>
</dbReference>
<dbReference type="Proteomes" id="UP000006640">
    <property type="component" value="Chromosome"/>
</dbReference>
<dbReference type="GO" id="GO:0006355">
    <property type="term" value="P:regulation of DNA-templated transcription"/>
    <property type="evidence" value="ECO:0007669"/>
    <property type="project" value="InterPro"/>
</dbReference>
<accession>D6Y2W2</accession>
<keyword evidence="3" id="KW-1185">Reference proteome</keyword>
<dbReference type="HOGENOM" id="CLU_004665_5_3_11"/>
<dbReference type="GO" id="GO:0003677">
    <property type="term" value="F:DNA binding"/>
    <property type="evidence" value="ECO:0007669"/>
    <property type="project" value="InterPro"/>
</dbReference>
<dbReference type="STRING" id="469371.Tbis_0191"/>
<dbReference type="InterPro" id="IPR011990">
    <property type="entry name" value="TPR-like_helical_dom_sf"/>
</dbReference>
<gene>
    <name evidence="2" type="ordered locus">Tbis_0191</name>
</gene>
<dbReference type="SMART" id="SM00421">
    <property type="entry name" value="HTH_LUXR"/>
    <property type="match status" value="1"/>
</dbReference>
<dbReference type="OrthoDB" id="136365at2"/>
<dbReference type="InterPro" id="IPR016032">
    <property type="entry name" value="Sig_transdc_resp-reg_C-effctor"/>
</dbReference>
<proteinExistence type="predicted"/>